<evidence type="ECO:0000256" key="1">
    <source>
        <dbReference type="SAM" id="Phobius"/>
    </source>
</evidence>
<comment type="caution">
    <text evidence="2">The sequence shown here is derived from an EMBL/GenBank/DDBJ whole genome shotgun (WGS) entry which is preliminary data.</text>
</comment>
<dbReference type="RefSeq" id="WP_320381009.1">
    <property type="nucleotide sequence ID" value="NZ_JAWDIQ010000003.1"/>
</dbReference>
<keyword evidence="1" id="KW-0472">Membrane</keyword>
<dbReference type="EMBL" id="JAWDIQ010000003">
    <property type="protein sequence ID" value="MDY0410148.1"/>
    <property type="molecule type" value="Genomic_DNA"/>
</dbReference>
<feature type="transmembrane region" description="Helical" evidence="1">
    <location>
        <begin position="12"/>
        <end position="30"/>
    </location>
</feature>
<feature type="transmembrane region" description="Helical" evidence="1">
    <location>
        <begin position="42"/>
        <end position="64"/>
    </location>
</feature>
<keyword evidence="1" id="KW-0812">Transmembrane</keyword>
<name>A0ABU5CUU8_9BACI</name>
<evidence type="ECO:0000313" key="2">
    <source>
        <dbReference type="EMBL" id="MDY0410148.1"/>
    </source>
</evidence>
<keyword evidence="3" id="KW-1185">Reference proteome</keyword>
<evidence type="ECO:0000313" key="3">
    <source>
        <dbReference type="Proteomes" id="UP001275315"/>
    </source>
</evidence>
<evidence type="ECO:0008006" key="4">
    <source>
        <dbReference type="Google" id="ProtNLM"/>
    </source>
</evidence>
<gene>
    <name evidence="2" type="ORF">RWD45_18330</name>
</gene>
<accession>A0ABU5CUU8</accession>
<sequence>MIGLGEDDLMGAIIVGYIITLLGAGVAYFLSRGKSLKRKYIVWGVALMVPISPTIAFSVGLTYARIIHNAWAALMMWIIFPVIFIIGLILLLVGIFKKNEDM</sequence>
<keyword evidence="1" id="KW-1133">Transmembrane helix</keyword>
<organism evidence="2 3">
    <name type="scientific">Paracerasibacillus soli</name>
    <dbReference type="NCBI Taxonomy" id="480284"/>
    <lineage>
        <taxon>Bacteria</taxon>
        <taxon>Bacillati</taxon>
        <taxon>Bacillota</taxon>
        <taxon>Bacilli</taxon>
        <taxon>Bacillales</taxon>
        <taxon>Bacillaceae</taxon>
        <taxon>Paracerasibacillus</taxon>
    </lineage>
</organism>
<proteinExistence type="predicted"/>
<feature type="transmembrane region" description="Helical" evidence="1">
    <location>
        <begin position="70"/>
        <end position="96"/>
    </location>
</feature>
<dbReference type="Proteomes" id="UP001275315">
    <property type="component" value="Unassembled WGS sequence"/>
</dbReference>
<protein>
    <recommendedName>
        <fullName evidence="4">Major facilitator superfamily (MFS) profile domain-containing protein</fullName>
    </recommendedName>
</protein>
<reference evidence="2 3" key="1">
    <citation type="submission" date="2023-10" db="EMBL/GenBank/DDBJ databases">
        <title>Virgibacillus soli CC-YMP-6 genome.</title>
        <authorList>
            <person name="Miliotis G."/>
            <person name="Sengupta P."/>
            <person name="Hameed A."/>
            <person name="Chuvochina M."/>
            <person name="Mcdonagh F."/>
            <person name="Simpson A.C."/>
            <person name="Singh N.K."/>
            <person name="Rekha P.D."/>
            <person name="Raman K."/>
            <person name="Hugenholtz P."/>
            <person name="Venkateswaran K."/>
        </authorList>
    </citation>
    <scope>NUCLEOTIDE SEQUENCE [LARGE SCALE GENOMIC DNA]</scope>
    <source>
        <strain evidence="2 3">CC-YMP-6</strain>
    </source>
</reference>